<dbReference type="OrthoDB" id="5240615at2"/>
<dbReference type="SMART" id="SM00939">
    <property type="entry name" value="PepX_C"/>
    <property type="match status" value="1"/>
</dbReference>
<evidence type="ECO:0000256" key="1">
    <source>
        <dbReference type="ARBA" id="ARBA00022737"/>
    </source>
</evidence>
<accession>A0A660KYK1</accession>
<feature type="domain" description="HYR" evidence="4">
    <location>
        <begin position="702"/>
        <end position="785"/>
    </location>
</feature>
<evidence type="ECO:0000259" key="4">
    <source>
        <dbReference type="PROSITE" id="PS50825"/>
    </source>
</evidence>
<dbReference type="SUPFAM" id="SSF53474">
    <property type="entry name" value="alpha/beta-Hydrolases"/>
    <property type="match status" value="1"/>
</dbReference>
<dbReference type="Pfam" id="PF08530">
    <property type="entry name" value="PepX_C"/>
    <property type="match status" value="1"/>
</dbReference>
<dbReference type="PANTHER" id="PTHR24273">
    <property type="entry name" value="FI04643P-RELATED"/>
    <property type="match status" value="1"/>
</dbReference>
<dbReference type="Pfam" id="PF02494">
    <property type="entry name" value="HYR"/>
    <property type="match status" value="1"/>
</dbReference>
<dbReference type="Gene3D" id="2.60.120.260">
    <property type="entry name" value="Galactose-binding domain-like"/>
    <property type="match status" value="1"/>
</dbReference>
<evidence type="ECO:0000313" key="5">
    <source>
        <dbReference type="EMBL" id="RKQ86716.1"/>
    </source>
</evidence>
<dbReference type="PROSITE" id="PS50825">
    <property type="entry name" value="HYR"/>
    <property type="match status" value="1"/>
</dbReference>
<keyword evidence="1" id="KW-0677">Repeat</keyword>
<dbReference type="Pfam" id="PF02129">
    <property type="entry name" value="Peptidase_S15"/>
    <property type="match status" value="1"/>
</dbReference>
<evidence type="ECO:0000313" key="6">
    <source>
        <dbReference type="Proteomes" id="UP000278962"/>
    </source>
</evidence>
<dbReference type="InterPro" id="IPR005674">
    <property type="entry name" value="CocE/Ser_esterase"/>
</dbReference>
<dbReference type="InterPro" id="IPR000383">
    <property type="entry name" value="Xaa-Pro-like_dom"/>
</dbReference>
<dbReference type="EMBL" id="RBIL01000002">
    <property type="protein sequence ID" value="RKQ86716.1"/>
    <property type="molecule type" value="Genomic_DNA"/>
</dbReference>
<evidence type="ECO:0000256" key="3">
    <source>
        <dbReference type="SAM" id="SignalP"/>
    </source>
</evidence>
<dbReference type="InterPro" id="IPR003410">
    <property type="entry name" value="HYR_dom"/>
</dbReference>
<evidence type="ECO:0000256" key="2">
    <source>
        <dbReference type="ARBA" id="ARBA00022801"/>
    </source>
</evidence>
<dbReference type="GO" id="GO:0008239">
    <property type="term" value="F:dipeptidyl-peptidase activity"/>
    <property type="evidence" value="ECO:0007669"/>
    <property type="project" value="InterPro"/>
</dbReference>
<dbReference type="SUPFAM" id="SSF49785">
    <property type="entry name" value="Galactose-binding domain-like"/>
    <property type="match status" value="1"/>
</dbReference>
<reference evidence="5 6" key="1">
    <citation type="submission" date="2018-10" db="EMBL/GenBank/DDBJ databases">
        <title>Genomic Encyclopedia of Archaeal and Bacterial Type Strains, Phase II (KMG-II): from individual species to whole genera.</title>
        <authorList>
            <person name="Goeker M."/>
        </authorList>
    </citation>
    <scope>NUCLEOTIDE SEQUENCE [LARGE SCALE GENOMIC DNA]</scope>
    <source>
        <strain evidence="5 6">DSM 14954</strain>
    </source>
</reference>
<dbReference type="InterPro" id="IPR013736">
    <property type="entry name" value="Xaa-Pro_dipept_C"/>
</dbReference>
<comment type="caution">
    <text evidence="5">The sequence shown here is derived from an EMBL/GenBank/DDBJ whole genome shotgun (WGS) entry which is preliminary data.</text>
</comment>
<feature type="signal peptide" evidence="3">
    <location>
        <begin position="1"/>
        <end position="27"/>
    </location>
</feature>
<protein>
    <submittedName>
        <fullName evidence="5">X-Pro dipeptidyl-peptidase</fullName>
    </submittedName>
</protein>
<dbReference type="NCBIfam" id="TIGR00976">
    <property type="entry name" value="CocE_NonD"/>
    <property type="match status" value="1"/>
</dbReference>
<proteinExistence type="predicted"/>
<organism evidence="5 6">
    <name type="scientific">Solirubrobacter pauli</name>
    <dbReference type="NCBI Taxonomy" id="166793"/>
    <lineage>
        <taxon>Bacteria</taxon>
        <taxon>Bacillati</taxon>
        <taxon>Actinomycetota</taxon>
        <taxon>Thermoleophilia</taxon>
        <taxon>Solirubrobacterales</taxon>
        <taxon>Solirubrobacteraceae</taxon>
        <taxon>Solirubrobacter</taxon>
    </lineage>
</organism>
<keyword evidence="3" id="KW-0732">Signal</keyword>
<dbReference type="AlphaFoldDB" id="A0A660KYK1"/>
<feature type="chain" id="PRO_5025071895" evidence="3">
    <location>
        <begin position="28"/>
        <end position="930"/>
    </location>
</feature>
<dbReference type="Gene3D" id="3.40.50.1820">
    <property type="entry name" value="alpha/beta hydrolase"/>
    <property type="match status" value="2"/>
</dbReference>
<sequence length="930" mass="97956">MRIGVKGLAASGLTLAMLALGAGAAQAQTPQLENGKTKAVYDYKTAIRERVLIPQPGIDVDRNGKMDYVTADVIRPAASSATNKMPAIIDPSPYYVTSCRGNEAQCMSDWNNDNVNDRWPLFYDNYFLPRGYAYVLAQMNGTGYTEEGCPMHGGPTDIAGEKSVVDWLNGRVVAYKPKAGTSTTPDLDAPVVADWHNGSSAMIGKSYDGTLSNGVAATGVEGLKTIVPISAISAWYNYSRRGGIRQNSNYPGGSLNPGITYPGTAPSGHAGGINLPNRRGSAAAPTACWNVNQEINNDANEDTGDGDSHGDINKFWNDRDYVKDASKVKAAVFATHGFQDDNVKMDHMAMWWDALGKNNVPRKLWLLRAGHEDPFDSRRAEWVDTLHRWFDHYLYGVDNGIEKEPAVSIEDESKVWKDYASWPIPGTQNVDLFLRATSDPAAAGTLGGKAGGGAADSLGYTALTTTNENALMNSPTGSQANRRVFLSGPLKADLRLSGTAIADLAASIGATQTNFSVIVGDYGVLNADGTRQAFRQVSRTNDEGLATQTRRSCWGDAGLNAVTGEAGTPCETLGAACTLQPREVDNACYAELDPTFTDGTQWRVTRGVRDSTNRDSLVFGDPAVKPVTIGEKFRVPVVTMATEHIFKAGHQVAIIVGGTNTSDVNGTGNNNVAVTLDTRTSKVTLPLVGGYAAAAKAGLTDAETEAPTLGAVPADIATATTDKTGTTVSYTLPTATDNEDPNPVVTCDPASGSKFAVGTTTVTCVAKDANGNTSAPKTFKVVVRQDVPVTAPVGGSVPATLALTLGAPAQLGSFVPGVNQTYLGTTEATVTSTAGDALLSVADTSTVGTGHLVNGAFVLPEPLQLRARNAANTGTAYNNVGSLLNLLSWSAPVANDKVNLEFSQLVKANDPLRTGTYSKSLTFTLSTTQP</sequence>
<gene>
    <name evidence="5" type="ORF">C8N24_4731</name>
</gene>
<keyword evidence="2" id="KW-0378">Hydrolase</keyword>
<dbReference type="PANTHER" id="PTHR24273:SF32">
    <property type="entry name" value="HYALIN"/>
    <property type="match status" value="1"/>
</dbReference>
<keyword evidence="6" id="KW-1185">Reference proteome</keyword>
<dbReference type="InterPro" id="IPR029058">
    <property type="entry name" value="AB_hydrolase_fold"/>
</dbReference>
<dbReference type="Proteomes" id="UP000278962">
    <property type="component" value="Unassembled WGS sequence"/>
</dbReference>
<dbReference type="InterPro" id="IPR008979">
    <property type="entry name" value="Galactose-bd-like_sf"/>
</dbReference>
<name>A0A660KYK1_9ACTN</name>